<accession>A0A511DWZ6</accession>
<dbReference type="Proteomes" id="UP000321893">
    <property type="component" value="Unassembled WGS sequence"/>
</dbReference>
<reference evidence="1" key="1">
    <citation type="submission" date="2019-07" db="EMBL/GenBank/DDBJ databases">
        <title>Whole genome shotgun sequence of Lactobacillus kefiri NBRC 15888.</title>
        <authorList>
            <person name="Hosoyama A."/>
            <person name="Uohara A."/>
            <person name="Ohji S."/>
            <person name="Ichikawa N."/>
        </authorList>
    </citation>
    <scope>NUCLEOTIDE SEQUENCE [LARGE SCALE GENOMIC DNA]</scope>
    <source>
        <strain evidence="1">NBRC 15888</strain>
    </source>
</reference>
<organism evidence="1 2">
    <name type="scientific">Lentilactobacillus kefiri</name>
    <name type="common">Lactobacillus kefiri</name>
    <dbReference type="NCBI Taxonomy" id="33962"/>
    <lineage>
        <taxon>Bacteria</taxon>
        <taxon>Bacillati</taxon>
        <taxon>Bacillota</taxon>
        <taxon>Bacilli</taxon>
        <taxon>Lactobacillales</taxon>
        <taxon>Lactobacillaceae</taxon>
        <taxon>Lentilactobacillus</taxon>
    </lineage>
</organism>
<protein>
    <submittedName>
        <fullName evidence="1">Uncharacterized protein</fullName>
    </submittedName>
</protein>
<keyword evidence="2" id="KW-1185">Reference proteome</keyword>
<evidence type="ECO:0000313" key="2">
    <source>
        <dbReference type="Proteomes" id="UP000321893"/>
    </source>
</evidence>
<sequence>MARRLLAAKVVGGCDRERDELSHRDRHVIKQQEADDQLSKVQRERYWMKLRKKRHLDWGVCHGKSRLSKG</sequence>
<evidence type="ECO:0000313" key="1">
    <source>
        <dbReference type="EMBL" id="GEL29362.1"/>
    </source>
</evidence>
<gene>
    <name evidence="1" type="ORF">LKE01_21820</name>
</gene>
<dbReference type="AlphaFoldDB" id="A0A511DWZ6"/>
<comment type="caution">
    <text evidence="1">The sequence shown here is derived from an EMBL/GenBank/DDBJ whole genome shotgun (WGS) entry which is preliminary data.</text>
</comment>
<name>A0A511DWZ6_LENKE</name>
<dbReference type="EMBL" id="BJVK01000050">
    <property type="protein sequence ID" value="GEL29362.1"/>
    <property type="molecule type" value="Genomic_DNA"/>
</dbReference>
<proteinExistence type="predicted"/>